<comment type="caution">
    <text evidence="3">The sequence shown here is derived from an EMBL/GenBank/DDBJ whole genome shotgun (WGS) entry which is preliminary data.</text>
</comment>
<dbReference type="SUPFAM" id="SSF52218">
    <property type="entry name" value="Flavoproteins"/>
    <property type="match status" value="1"/>
</dbReference>
<evidence type="ECO:0000259" key="2">
    <source>
        <dbReference type="PROSITE" id="PS50902"/>
    </source>
</evidence>
<dbReference type="FunFam" id="3.40.50.360:FF:000001">
    <property type="entry name" value="NAD(P)H dehydrogenase (Quinone) FQR1-like"/>
    <property type="match status" value="1"/>
</dbReference>
<evidence type="ECO:0000313" key="3">
    <source>
        <dbReference type="EMBL" id="PVZ08579.1"/>
    </source>
</evidence>
<dbReference type="NCBIfam" id="TIGR01755">
    <property type="entry name" value="flav_wrbA"/>
    <property type="match status" value="1"/>
</dbReference>
<dbReference type="InterPro" id="IPR029039">
    <property type="entry name" value="Flavoprotein-like_sf"/>
</dbReference>
<dbReference type="Gene3D" id="3.40.50.360">
    <property type="match status" value="1"/>
</dbReference>
<dbReference type="InterPro" id="IPR010089">
    <property type="entry name" value="Flavoprotein_WrbA-like"/>
</dbReference>
<dbReference type="PANTHER" id="PTHR30546">
    <property type="entry name" value="FLAVODOXIN-RELATED PROTEIN WRBA-RELATED"/>
    <property type="match status" value="1"/>
</dbReference>
<dbReference type="InterPro" id="IPR008254">
    <property type="entry name" value="Flavodoxin/NO_synth"/>
</dbReference>
<dbReference type="EMBL" id="QEKW01000008">
    <property type="protein sequence ID" value="PVZ08579.1"/>
    <property type="molecule type" value="Genomic_DNA"/>
</dbReference>
<comment type="similarity">
    <text evidence="1">Belongs to the WrbA family.</text>
</comment>
<dbReference type="RefSeq" id="WP_116709272.1">
    <property type="nucleotide sequence ID" value="NZ_QEKW01000008.1"/>
</dbReference>
<name>A0A2U1F8W4_9PSEU</name>
<dbReference type="Proteomes" id="UP000245639">
    <property type="component" value="Unassembled WGS sequence"/>
</dbReference>
<dbReference type="GO" id="GO:0016020">
    <property type="term" value="C:membrane"/>
    <property type="evidence" value="ECO:0007669"/>
    <property type="project" value="TreeGrafter"/>
</dbReference>
<dbReference type="OrthoDB" id="9801479at2"/>
<keyword evidence="4" id="KW-1185">Reference proteome</keyword>
<dbReference type="PROSITE" id="PS50902">
    <property type="entry name" value="FLAVODOXIN_LIKE"/>
    <property type="match status" value="1"/>
</dbReference>
<protein>
    <submittedName>
        <fullName evidence="3">NAD(P)H dehydrogenase (Quinone)</fullName>
    </submittedName>
</protein>
<sequence length="210" mass="22530">MATVTPKVAIIYYSSTGTIHALAQEYAKGLENAGAEVRIRKARELAPQEAIASNEAWQRHLEETADVPEATADDVLWADAVVFGTPTRYGNVTAQLKQFIDTLGPQWAQGQLADKVYSGFTSTATAHGGQESTLLALYNTIHHFGGVLVTPGYTDPIQFRTGNPYGPSHVDGQGSIPISDETRQATQYAGERIATVTRQLVAGRSEVAAV</sequence>
<evidence type="ECO:0000313" key="4">
    <source>
        <dbReference type="Proteomes" id="UP000245639"/>
    </source>
</evidence>
<dbReference type="GO" id="GO:0010181">
    <property type="term" value="F:FMN binding"/>
    <property type="evidence" value="ECO:0007669"/>
    <property type="project" value="InterPro"/>
</dbReference>
<organism evidence="3 4">
    <name type="scientific">Actinomycetospora cinnamomea</name>
    <dbReference type="NCBI Taxonomy" id="663609"/>
    <lineage>
        <taxon>Bacteria</taxon>
        <taxon>Bacillati</taxon>
        <taxon>Actinomycetota</taxon>
        <taxon>Actinomycetes</taxon>
        <taxon>Pseudonocardiales</taxon>
        <taxon>Pseudonocardiaceae</taxon>
        <taxon>Actinomycetospora</taxon>
    </lineage>
</organism>
<proteinExistence type="inferred from homology"/>
<accession>A0A2U1F8W4</accession>
<dbReference type="PANTHER" id="PTHR30546:SF23">
    <property type="entry name" value="FLAVOPROTEIN-LIKE PROTEIN YCP4-RELATED"/>
    <property type="match status" value="1"/>
</dbReference>
<dbReference type="Pfam" id="PF03358">
    <property type="entry name" value="FMN_red"/>
    <property type="match status" value="1"/>
</dbReference>
<gene>
    <name evidence="3" type="ORF">C8D89_108176</name>
</gene>
<reference evidence="3 4" key="1">
    <citation type="submission" date="2018-04" db="EMBL/GenBank/DDBJ databases">
        <title>Genomic Encyclopedia of Type Strains, Phase IV (KMG-IV): sequencing the most valuable type-strain genomes for metagenomic binning, comparative biology and taxonomic classification.</title>
        <authorList>
            <person name="Goeker M."/>
        </authorList>
    </citation>
    <scope>NUCLEOTIDE SEQUENCE [LARGE SCALE GENOMIC DNA]</scope>
    <source>
        <strain evidence="3 4">DSM 45771</strain>
    </source>
</reference>
<dbReference type="NCBIfam" id="NF002999">
    <property type="entry name" value="PRK03767.1"/>
    <property type="match status" value="1"/>
</dbReference>
<dbReference type="InterPro" id="IPR005025">
    <property type="entry name" value="FMN_Rdtase-like_dom"/>
</dbReference>
<evidence type="ECO:0000256" key="1">
    <source>
        <dbReference type="ARBA" id="ARBA00006961"/>
    </source>
</evidence>
<feature type="domain" description="Flavodoxin-like" evidence="2">
    <location>
        <begin position="8"/>
        <end position="193"/>
    </location>
</feature>
<dbReference type="GO" id="GO:0003955">
    <property type="term" value="F:NAD(P)H dehydrogenase (quinone) activity"/>
    <property type="evidence" value="ECO:0007669"/>
    <property type="project" value="InterPro"/>
</dbReference>
<dbReference type="AlphaFoldDB" id="A0A2U1F8W4"/>